<dbReference type="EMBL" id="BBMT01000025">
    <property type="protein sequence ID" value="GAL38031.1"/>
    <property type="molecule type" value="Genomic_DNA"/>
</dbReference>
<reference evidence="2 3" key="2">
    <citation type="submission" date="2014-09" db="EMBL/GenBank/DDBJ databases">
        <authorList>
            <consortium name="NBRP consortium"/>
            <person name="Sawabe T."/>
            <person name="Meirelles P."/>
            <person name="Nakanishi M."/>
            <person name="Sayaka M."/>
            <person name="Hattori M."/>
            <person name="Ohkuma M."/>
        </authorList>
    </citation>
    <scope>NUCLEOTIDE SEQUENCE [LARGE SCALE GENOMIC DNA]</scope>
    <source>
        <strain evidence="2 3">JCM 19240</strain>
    </source>
</reference>
<feature type="transmembrane region" description="Helical" evidence="1">
    <location>
        <begin position="12"/>
        <end position="34"/>
    </location>
</feature>
<evidence type="ECO:0000313" key="2">
    <source>
        <dbReference type="EMBL" id="GAL38031.1"/>
    </source>
</evidence>
<keyword evidence="1" id="KW-0472">Membrane</keyword>
<gene>
    <name evidence="2" type="ORF">JCM19240_3768</name>
</gene>
<reference evidence="2 3" key="1">
    <citation type="submission" date="2014-09" db="EMBL/GenBank/DDBJ databases">
        <title>Vibrio maritimus JCM 19240. (C210) whole genome shotgun sequence.</title>
        <authorList>
            <person name="Sawabe T."/>
            <person name="Meirelles P."/>
            <person name="Nakanishi M."/>
            <person name="Sayaka M."/>
            <person name="Hattori M."/>
            <person name="Ohkuma M."/>
        </authorList>
    </citation>
    <scope>NUCLEOTIDE SEQUENCE [LARGE SCALE GENOMIC DNA]</scope>
    <source>
        <strain evidence="2 3">JCM 19240</strain>
    </source>
</reference>
<feature type="transmembrane region" description="Helical" evidence="1">
    <location>
        <begin position="40"/>
        <end position="60"/>
    </location>
</feature>
<name>A0A090TDT3_9VIBR</name>
<dbReference type="AlphaFoldDB" id="A0A090TDT3"/>
<keyword evidence="1" id="KW-0812">Transmembrane</keyword>
<dbReference type="Proteomes" id="UP000029224">
    <property type="component" value="Unassembled WGS sequence"/>
</dbReference>
<comment type="caution">
    <text evidence="2">The sequence shown here is derived from an EMBL/GenBank/DDBJ whole genome shotgun (WGS) entry which is preliminary data.</text>
</comment>
<keyword evidence="1" id="KW-1133">Transmembrane helix</keyword>
<proteinExistence type="predicted"/>
<evidence type="ECO:0000256" key="1">
    <source>
        <dbReference type="SAM" id="Phobius"/>
    </source>
</evidence>
<protein>
    <submittedName>
        <fullName evidence="2">Uncharacterized protein</fullName>
    </submittedName>
</protein>
<evidence type="ECO:0000313" key="3">
    <source>
        <dbReference type="Proteomes" id="UP000029224"/>
    </source>
</evidence>
<sequence>MLKKLGLEGWFAAHFAYGIVQIVFIPMLMPSFILARTGSATQAGLAMAVFGMLVLLRRLLVRWLINSKLTDMHSYSV</sequence>
<organism evidence="2 3">
    <name type="scientific">Vibrio maritimus</name>
    <dbReference type="NCBI Taxonomy" id="990268"/>
    <lineage>
        <taxon>Bacteria</taxon>
        <taxon>Pseudomonadati</taxon>
        <taxon>Pseudomonadota</taxon>
        <taxon>Gammaproteobacteria</taxon>
        <taxon>Vibrionales</taxon>
        <taxon>Vibrionaceae</taxon>
        <taxon>Vibrio</taxon>
    </lineage>
</organism>
<accession>A0A090TDT3</accession>
<keyword evidence="3" id="KW-1185">Reference proteome</keyword>